<gene>
    <name evidence="2" type="ORF">M0L44_17715</name>
</gene>
<keyword evidence="3" id="KW-1185">Reference proteome</keyword>
<name>A0ABT1BT01_9BURK</name>
<feature type="region of interest" description="Disordered" evidence="1">
    <location>
        <begin position="551"/>
        <end position="570"/>
    </location>
</feature>
<evidence type="ECO:0000256" key="1">
    <source>
        <dbReference type="SAM" id="MobiDB-lite"/>
    </source>
</evidence>
<reference evidence="2 3" key="1">
    <citation type="submission" date="2022-06" db="EMBL/GenBank/DDBJ databases">
        <title>Ideonella sp. NS12-5 Genome sequencing and assembly.</title>
        <authorList>
            <person name="Jung Y."/>
        </authorList>
    </citation>
    <scope>NUCLEOTIDE SEQUENCE [LARGE SCALE GENOMIC DNA]</scope>
    <source>
        <strain evidence="2 3">NS12-5</strain>
    </source>
</reference>
<sequence>MQFALVAPNFAPISEPRDYKLSWTNIGDKKVQEISGKTDAQGLTELITTVGQVPVALQIAPPEASECKIVGSAKSKPLANKPLVRVQLQALASATSAPKPTNTCERMVVREGVQQIRFEIHNVQRYTSKTSGSSYPNYLKQLPYLIVDATKMEVIGNTIVPNNTARKMQGDNGRVATETVNVDGVEKVGLVLGSATDSPDIWQANKGELVLYKVKPKESGLTTVVISEVPDIGKFDNGVQEARDFKGTLNGETWAKLCRSFTVDDVKRILPGSLEITVPWPTPMHIDYALGRGVIDEAKAAAYREAYETRQAATKAGTKLESKPTLAPLAYACTWVELLTPIYEGRIENAKPANPDVPVIDPKTKKPQVDPKTKQPVTRKKFDKPGEYDALVQQGDGQILIPPLGLTLELCGSITGLGEPMAQNAQEVTGLTKGKVIAKTHPYAYLALLECSMNCGVTYVQINCTWRPMIGSVLHKLGDAIDIGRIDNGTDNLRIFKFLNTQVDDLADRFTKALNSHRYAAPGLTIYNLDNLPANAPFHDNHLHFTANRLKPLAEEDKPRPPMADSGSKP</sequence>
<comment type="caution">
    <text evidence="2">The sequence shown here is derived from an EMBL/GenBank/DDBJ whole genome shotgun (WGS) entry which is preliminary data.</text>
</comment>
<evidence type="ECO:0000313" key="2">
    <source>
        <dbReference type="EMBL" id="MCO5978537.1"/>
    </source>
</evidence>
<protein>
    <submittedName>
        <fullName evidence="2">Uncharacterized protein</fullName>
    </submittedName>
</protein>
<dbReference type="Proteomes" id="UP001204851">
    <property type="component" value="Unassembled WGS sequence"/>
</dbReference>
<evidence type="ECO:0000313" key="3">
    <source>
        <dbReference type="Proteomes" id="UP001204851"/>
    </source>
</evidence>
<feature type="compositionally biased region" description="Basic and acidic residues" evidence="1">
    <location>
        <begin position="362"/>
        <end position="373"/>
    </location>
</feature>
<organism evidence="2 3">
    <name type="scientific">Ideonella oryzae</name>
    <dbReference type="NCBI Taxonomy" id="2937441"/>
    <lineage>
        <taxon>Bacteria</taxon>
        <taxon>Pseudomonadati</taxon>
        <taxon>Pseudomonadota</taxon>
        <taxon>Betaproteobacteria</taxon>
        <taxon>Burkholderiales</taxon>
        <taxon>Sphaerotilaceae</taxon>
        <taxon>Ideonella</taxon>
    </lineage>
</organism>
<dbReference type="EMBL" id="JAMXMC010000010">
    <property type="protein sequence ID" value="MCO5978537.1"/>
    <property type="molecule type" value="Genomic_DNA"/>
</dbReference>
<proteinExistence type="predicted"/>
<feature type="region of interest" description="Disordered" evidence="1">
    <location>
        <begin position="351"/>
        <end position="380"/>
    </location>
</feature>
<accession>A0ABT1BT01</accession>